<accession>A0ABM8RT45</accession>
<evidence type="ECO:0000313" key="1">
    <source>
        <dbReference type="EMBL" id="CAE6770061.1"/>
    </source>
</evidence>
<evidence type="ECO:0000313" key="2">
    <source>
        <dbReference type="Proteomes" id="UP000675880"/>
    </source>
</evidence>
<protein>
    <submittedName>
        <fullName evidence="1">Uncharacterized protein</fullName>
    </submittedName>
</protein>
<dbReference type="EMBL" id="CAJNBJ010000017">
    <property type="protein sequence ID" value="CAE6770061.1"/>
    <property type="molecule type" value="Genomic_DNA"/>
</dbReference>
<reference evidence="1 2" key="1">
    <citation type="submission" date="2021-02" db="EMBL/GenBank/DDBJ databases">
        <authorList>
            <person name="Han P."/>
        </authorList>
    </citation>
    <scope>NUCLEOTIDE SEQUENCE [LARGE SCALE GENOMIC DNA]</scope>
    <source>
        <strain evidence="1">Candidatus Nitrospira sp. ZN2</strain>
    </source>
</reference>
<comment type="caution">
    <text evidence="1">The sequence shown here is derived from an EMBL/GenBank/DDBJ whole genome shotgun (WGS) entry which is preliminary data.</text>
</comment>
<dbReference type="Proteomes" id="UP000675880">
    <property type="component" value="Unassembled WGS sequence"/>
</dbReference>
<name>A0ABM8RT45_9BACT</name>
<organism evidence="1 2">
    <name type="scientific">Nitrospira defluvii</name>
    <dbReference type="NCBI Taxonomy" id="330214"/>
    <lineage>
        <taxon>Bacteria</taxon>
        <taxon>Pseudomonadati</taxon>
        <taxon>Nitrospirota</taxon>
        <taxon>Nitrospiria</taxon>
        <taxon>Nitrospirales</taxon>
        <taxon>Nitrospiraceae</taxon>
        <taxon>Nitrospira</taxon>
    </lineage>
</organism>
<gene>
    <name evidence="1" type="ORF">NSPZN2_40236</name>
</gene>
<proteinExistence type="predicted"/>
<keyword evidence="2" id="KW-1185">Reference proteome</keyword>
<sequence length="139" mass="15815">MQGCEKLFWVWMTTRRCHHSGAVCRLRYLDRDVRRPVIAFEDKIDRRLLAGMELVDDVAVTLLSVLKRLQARDGAIDGEVDSFEDGAFSDAVRRVNRIYSIDPEPKDERVAVIVDSSEAFDGQFTQEVTDHDLSPVAAF</sequence>